<proteinExistence type="predicted"/>
<feature type="region of interest" description="Disordered" evidence="1">
    <location>
        <begin position="547"/>
        <end position="580"/>
    </location>
</feature>
<feature type="compositionally biased region" description="Polar residues" evidence="1">
    <location>
        <begin position="304"/>
        <end position="323"/>
    </location>
</feature>
<feature type="compositionally biased region" description="Polar residues" evidence="1">
    <location>
        <begin position="392"/>
        <end position="417"/>
    </location>
</feature>
<dbReference type="Proteomes" id="UP000038045">
    <property type="component" value="Unplaced"/>
</dbReference>
<name>A0A0N4Z415_PARTI</name>
<organism evidence="2 3">
    <name type="scientific">Parastrongyloides trichosuri</name>
    <name type="common">Possum-specific nematode worm</name>
    <dbReference type="NCBI Taxonomy" id="131310"/>
    <lineage>
        <taxon>Eukaryota</taxon>
        <taxon>Metazoa</taxon>
        <taxon>Ecdysozoa</taxon>
        <taxon>Nematoda</taxon>
        <taxon>Chromadorea</taxon>
        <taxon>Rhabditida</taxon>
        <taxon>Tylenchina</taxon>
        <taxon>Panagrolaimomorpha</taxon>
        <taxon>Strongyloidoidea</taxon>
        <taxon>Strongyloididae</taxon>
        <taxon>Parastrongyloides</taxon>
    </lineage>
</organism>
<feature type="compositionally biased region" description="Polar residues" evidence="1">
    <location>
        <begin position="232"/>
        <end position="249"/>
    </location>
</feature>
<feature type="compositionally biased region" description="Low complexity" evidence="1">
    <location>
        <begin position="375"/>
        <end position="391"/>
    </location>
</feature>
<sequence>MDTLNNALNLTLLAINSIIKNTQDSDLIMNIKKTVNGDTIVLPDRKAVNDPKNDTFTDNQKLFNFTLNNFTKASQNNNSESEEHLLTSRDFSASSVTTLLETSTIIQQVNDSNEDASTPNNNVVNVTLRHNSSLNDEETEDYKVTNFTSTNSSSFITYSDTIPKVVDFLLAVFNSFLDAKKSNNNFTFVNDTLEVNDEESTIAENQNNYEAVEDFFVEDEQEEEEEESTTEKFNSTTKVNNQTSTTSKVSNRTLSTSKSNSTKLTTKSFTNRTLKSTRSTSNRKNFTIKSTKASIRTTSKRLPNKPSVTKPNKLPSPSQNNPRNRIPRFTIEGRPKLPDIPSIPINQHVAGSAGTLAGVGGFLGTILGSLIGNGLSSSSSDQSSSSNTHLLTKSNSEGTFSKNNIPPITLKPQTTKPTIFASPKYTTMVRNESSNEIDQANNNSTTMGTLFTYQEKSTVAQSTTDKEIIKTQVNDLLNNSTSANQNTSKYDNEVFSSTLTTLLDFLLNNKRTVTSFRKNNYTEDVNLTSTVFIETSTNESYYIFQNTTASSRNSPPRIRTRRPEGQRNRTSSSQNKTISRTRRPTMWYATTWYPTTLPTTTFKAILAGRQNSSRRNTTLQ</sequence>
<dbReference type="WBParaSite" id="PTRK_0000173300.1">
    <property type="protein sequence ID" value="PTRK_0000173300.1"/>
    <property type="gene ID" value="PTRK_0000173300"/>
</dbReference>
<feature type="region of interest" description="Disordered" evidence="1">
    <location>
        <begin position="218"/>
        <end position="336"/>
    </location>
</feature>
<evidence type="ECO:0000313" key="2">
    <source>
        <dbReference type="Proteomes" id="UP000038045"/>
    </source>
</evidence>
<dbReference type="AlphaFoldDB" id="A0A0N4Z415"/>
<feature type="compositionally biased region" description="Low complexity" evidence="1">
    <location>
        <begin position="250"/>
        <end position="271"/>
    </location>
</feature>
<feature type="compositionally biased region" description="Polar residues" evidence="1">
    <location>
        <begin position="568"/>
        <end position="578"/>
    </location>
</feature>
<protein>
    <submittedName>
        <fullName evidence="3">PH domain-containing protein</fullName>
    </submittedName>
</protein>
<feature type="region of interest" description="Disordered" evidence="1">
    <location>
        <begin position="375"/>
        <end position="419"/>
    </location>
</feature>
<accession>A0A0N4Z415</accession>
<dbReference type="STRING" id="131310.A0A0N4Z415"/>
<feature type="compositionally biased region" description="Polar residues" evidence="1">
    <location>
        <begin position="272"/>
        <end position="297"/>
    </location>
</feature>
<evidence type="ECO:0000313" key="3">
    <source>
        <dbReference type="WBParaSite" id="PTRK_0000173300.1"/>
    </source>
</evidence>
<keyword evidence="2" id="KW-1185">Reference proteome</keyword>
<evidence type="ECO:0000256" key="1">
    <source>
        <dbReference type="SAM" id="MobiDB-lite"/>
    </source>
</evidence>
<feature type="compositionally biased region" description="Acidic residues" evidence="1">
    <location>
        <begin position="218"/>
        <end position="228"/>
    </location>
</feature>
<reference evidence="3" key="1">
    <citation type="submission" date="2017-02" db="UniProtKB">
        <authorList>
            <consortium name="WormBaseParasite"/>
        </authorList>
    </citation>
    <scope>IDENTIFICATION</scope>
</reference>